<gene>
    <name evidence="2" type="ORF">G3M56_008890</name>
</gene>
<dbReference type="AlphaFoldDB" id="A0A7T7EZG1"/>
<dbReference type="SUPFAM" id="SSF50156">
    <property type="entry name" value="PDZ domain-like"/>
    <property type="match status" value="1"/>
</dbReference>
<dbReference type="KEGG" id="soa:G3M56_008890"/>
<keyword evidence="1" id="KW-0732">Signal</keyword>
<keyword evidence="3" id="KW-1185">Reference proteome</keyword>
<dbReference type="Gene3D" id="2.30.42.10">
    <property type="match status" value="1"/>
</dbReference>
<sequence length="203" mass="22418">MGLRMKCFSMVVCGACLLALGHASESSDVQQIVRGVVNVEDPSVEQREAFALAVVRDLDALKLRLIDLKLGDDAALAQSAAQLLQRFDGAWSPDAGEHRLGLKLRWWVELHGDELVYTPLVAEVQIGSLAENNGIRVGDVIELVNDLPLKGDVAPLRFLTMAAMWPQDRPMYLSVRRQVEGGTERLNTTPRGDETLLKINFDQ</sequence>
<feature type="signal peptide" evidence="1">
    <location>
        <begin position="1"/>
        <end position="23"/>
    </location>
</feature>
<dbReference type="RefSeq" id="WP_235203335.1">
    <property type="nucleotide sequence ID" value="NZ_CP066776.1"/>
</dbReference>
<evidence type="ECO:0008006" key="4">
    <source>
        <dbReference type="Google" id="ProtNLM"/>
    </source>
</evidence>
<feature type="chain" id="PRO_5031246306" description="PDZ domain-containing protein" evidence="1">
    <location>
        <begin position="24"/>
        <end position="203"/>
    </location>
</feature>
<dbReference type="EMBL" id="CP066776">
    <property type="protein sequence ID" value="QQL44010.1"/>
    <property type="molecule type" value="Genomic_DNA"/>
</dbReference>
<evidence type="ECO:0000313" key="2">
    <source>
        <dbReference type="EMBL" id="QQL44010.1"/>
    </source>
</evidence>
<dbReference type="InterPro" id="IPR036034">
    <property type="entry name" value="PDZ_sf"/>
</dbReference>
<organism evidence="2 3">
    <name type="scientific">Sulfuriroseicoccus oceanibius</name>
    <dbReference type="NCBI Taxonomy" id="2707525"/>
    <lineage>
        <taxon>Bacteria</taxon>
        <taxon>Pseudomonadati</taxon>
        <taxon>Verrucomicrobiota</taxon>
        <taxon>Verrucomicrobiia</taxon>
        <taxon>Verrucomicrobiales</taxon>
        <taxon>Verrucomicrobiaceae</taxon>
        <taxon>Sulfuriroseicoccus</taxon>
    </lineage>
</organism>
<name>A0A7T7EZG1_9BACT</name>
<accession>A0A7T7EZG1</accession>
<evidence type="ECO:0000256" key="1">
    <source>
        <dbReference type="SAM" id="SignalP"/>
    </source>
</evidence>
<dbReference type="Proteomes" id="UP000475117">
    <property type="component" value="Chromosome"/>
</dbReference>
<evidence type="ECO:0000313" key="3">
    <source>
        <dbReference type="Proteomes" id="UP000475117"/>
    </source>
</evidence>
<protein>
    <recommendedName>
        <fullName evidence="4">PDZ domain-containing protein</fullName>
    </recommendedName>
</protein>
<reference evidence="2 3" key="1">
    <citation type="submission" date="2020-12" db="EMBL/GenBank/DDBJ databases">
        <title>Sulforoseuscoccus oceanibium gen. nov., sp. nov., a representative of the phylum Verrucomicrobia with special cytoplasmic membrane, and proposal of Sulforoseuscoccusaceae fam. nov.</title>
        <authorList>
            <person name="Xi F."/>
        </authorList>
    </citation>
    <scope>NUCLEOTIDE SEQUENCE [LARGE SCALE GENOMIC DNA]</scope>
    <source>
        <strain evidence="2 3">T37</strain>
    </source>
</reference>
<proteinExistence type="predicted"/>